<evidence type="ECO:0000256" key="2">
    <source>
        <dbReference type="ARBA" id="ARBA00023157"/>
    </source>
</evidence>
<proteinExistence type="inferred from homology"/>
<dbReference type="Proteomes" id="UP000324632">
    <property type="component" value="Chromosome 17"/>
</dbReference>
<dbReference type="GO" id="GO:0001938">
    <property type="term" value="P:positive regulation of endothelial cell proliferation"/>
    <property type="evidence" value="ECO:0007669"/>
    <property type="project" value="TreeGrafter"/>
</dbReference>
<dbReference type="Gene3D" id="2.10.90.10">
    <property type="entry name" value="Cystine-knot cytokines"/>
    <property type="match status" value="1"/>
</dbReference>
<feature type="compositionally biased region" description="Pro residues" evidence="4">
    <location>
        <begin position="177"/>
        <end position="206"/>
    </location>
</feature>
<reference evidence="6 7" key="1">
    <citation type="journal article" date="2019" name="Mol. Ecol. Resour.">
        <title>Chromosome-level genome assembly of Triplophysa tibetana, a fish adapted to the harsh high-altitude environment of the Tibetan Plateau.</title>
        <authorList>
            <person name="Yang X."/>
            <person name="Liu H."/>
            <person name="Ma Z."/>
            <person name="Zou Y."/>
            <person name="Zou M."/>
            <person name="Mao Y."/>
            <person name="Li X."/>
            <person name="Wang H."/>
            <person name="Chen T."/>
            <person name="Wang W."/>
            <person name="Yang R."/>
        </authorList>
    </citation>
    <scope>NUCLEOTIDE SEQUENCE [LARGE SCALE GENOMIC DNA]</scope>
    <source>
        <strain evidence="6">TTIB1903HZAU</strain>
        <tissue evidence="6">Muscle</tissue>
    </source>
</reference>
<dbReference type="InterPro" id="IPR050507">
    <property type="entry name" value="PDGF/VEGF_growth_factor"/>
</dbReference>
<feature type="domain" description="Platelet-derived growth factor (PDGF) family profile" evidence="5">
    <location>
        <begin position="42"/>
        <end position="137"/>
    </location>
</feature>
<evidence type="ECO:0000313" key="6">
    <source>
        <dbReference type="EMBL" id="KAA0709694.1"/>
    </source>
</evidence>
<dbReference type="InterPro" id="IPR036841">
    <property type="entry name" value="VEGF_C_sf"/>
</dbReference>
<evidence type="ECO:0000256" key="1">
    <source>
        <dbReference type="ARBA" id="ARBA00023030"/>
    </source>
</evidence>
<dbReference type="EMBL" id="SOYY01000017">
    <property type="protein sequence ID" value="KAA0709694.1"/>
    <property type="molecule type" value="Genomic_DNA"/>
</dbReference>
<dbReference type="GO" id="GO:0005172">
    <property type="term" value="F:vascular endothelial growth factor receptor binding"/>
    <property type="evidence" value="ECO:0007669"/>
    <property type="project" value="TreeGrafter"/>
</dbReference>
<feature type="region of interest" description="Disordered" evidence="4">
    <location>
        <begin position="141"/>
        <end position="216"/>
    </location>
</feature>
<dbReference type="GO" id="GO:0060754">
    <property type="term" value="P:positive regulation of mast cell chemotaxis"/>
    <property type="evidence" value="ECO:0007669"/>
    <property type="project" value="TreeGrafter"/>
</dbReference>
<dbReference type="PANTHER" id="PTHR12025">
    <property type="entry name" value="VASCULAR ENDOTHELIAL GROWTH FACTOR"/>
    <property type="match status" value="1"/>
</dbReference>
<dbReference type="GO" id="GO:0005615">
    <property type="term" value="C:extracellular space"/>
    <property type="evidence" value="ECO:0007669"/>
    <property type="project" value="TreeGrafter"/>
</dbReference>
<organism evidence="6 7">
    <name type="scientific">Triplophysa tibetana</name>
    <dbReference type="NCBI Taxonomy" id="1572043"/>
    <lineage>
        <taxon>Eukaryota</taxon>
        <taxon>Metazoa</taxon>
        <taxon>Chordata</taxon>
        <taxon>Craniata</taxon>
        <taxon>Vertebrata</taxon>
        <taxon>Euteleostomi</taxon>
        <taxon>Actinopterygii</taxon>
        <taxon>Neopterygii</taxon>
        <taxon>Teleostei</taxon>
        <taxon>Ostariophysi</taxon>
        <taxon>Cypriniformes</taxon>
        <taxon>Nemacheilidae</taxon>
        <taxon>Triplophysa</taxon>
    </lineage>
</organism>
<protein>
    <submittedName>
        <fullName evidence="6">Vascular endothelial growth factor A-A</fullName>
    </submittedName>
</protein>
<sequence length="247" mass="28182">MGINLRVILGMFQFVSLTRIPTHCAKTPLSFSLTFVFFLALSVVRWLDVYQKSACHPRETLVEVWQEFPWETHHLFLPSCVTLRRCGGCCSDEALECVPSKTHTLVMELMRTSYMKHELVHLPFTEHNQCECRLKEKFYAEPTRQGPQTTRRGRKRQRGKPKRKKHMEMILTTSVPTTPPPPPPPPSLPPSSAPPPPAREACPPCPSRRMTSQPPTCDCRCGLREVSCTKRGKTLNLHSCRCETQSE</sequence>
<dbReference type="Gene3D" id="2.10.160.10">
    <property type="entry name" value="Vascular endothelial growth factor, heparin-binding domain"/>
    <property type="match status" value="1"/>
</dbReference>
<dbReference type="CDD" id="cd00135">
    <property type="entry name" value="PDGF"/>
    <property type="match status" value="1"/>
</dbReference>
<dbReference type="GO" id="GO:0042056">
    <property type="term" value="F:chemoattractant activity"/>
    <property type="evidence" value="ECO:0007669"/>
    <property type="project" value="TreeGrafter"/>
</dbReference>
<accession>A0A5A9NI82</accession>
<dbReference type="GO" id="GO:0016020">
    <property type="term" value="C:membrane"/>
    <property type="evidence" value="ECO:0007669"/>
    <property type="project" value="InterPro"/>
</dbReference>
<dbReference type="GO" id="GO:0038084">
    <property type="term" value="P:vascular endothelial growth factor signaling pathway"/>
    <property type="evidence" value="ECO:0007669"/>
    <property type="project" value="TreeGrafter"/>
</dbReference>
<dbReference type="GO" id="GO:0001666">
    <property type="term" value="P:response to hypoxia"/>
    <property type="evidence" value="ECO:0007669"/>
    <property type="project" value="TreeGrafter"/>
</dbReference>
<dbReference type="SUPFAM" id="SSF57593">
    <property type="entry name" value="Heparin-binding domain from vascular endothelial growth factor"/>
    <property type="match status" value="1"/>
</dbReference>
<dbReference type="SUPFAM" id="SSF57501">
    <property type="entry name" value="Cystine-knot cytokines"/>
    <property type="match status" value="1"/>
</dbReference>
<evidence type="ECO:0000313" key="7">
    <source>
        <dbReference type="Proteomes" id="UP000324632"/>
    </source>
</evidence>
<dbReference type="GO" id="GO:0002040">
    <property type="term" value="P:sprouting angiogenesis"/>
    <property type="evidence" value="ECO:0007669"/>
    <property type="project" value="TreeGrafter"/>
</dbReference>
<dbReference type="PROSITE" id="PS00249">
    <property type="entry name" value="PDGF_1"/>
    <property type="match status" value="1"/>
</dbReference>
<keyword evidence="2" id="KW-1015">Disulfide bond</keyword>
<evidence type="ECO:0000259" key="5">
    <source>
        <dbReference type="PROSITE" id="PS50278"/>
    </source>
</evidence>
<evidence type="ECO:0000256" key="4">
    <source>
        <dbReference type="SAM" id="MobiDB-lite"/>
    </source>
</evidence>
<keyword evidence="7" id="KW-1185">Reference proteome</keyword>
<dbReference type="GO" id="GO:0050930">
    <property type="term" value="P:induction of positive chemotaxis"/>
    <property type="evidence" value="ECO:0007669"/>
    <property type="project" value="TreeGrafter"/>
</dbReference>
<dbReference type="PANTHER" id="PTHR12025:SF14">
    <property type="entry name" value="SNAKE VENOM VASCULAR ENDOTHELIAL GROWTH FACTOR TOXIN VR-1'-LIKE ISOFORM X1-RELATED"/>
    <property type="match status" value="1"/>
</dbReference>
<gene>
    <name evidence="6" type="ORF">E1301_Tti019882</name>
</gene>
<keyword evidence="1 3" id="KW-0339">Growth factor</keyword>
<evidence type="ECO:0000256" key="3">
    <source>
        <dbReference type="RuleBase" id="RU003818"/>
    </source>
</evidence>
<dbReference type="GO" id="GO:0045766">
    <property type="term" value="P:positive regulation of angiogenesis"/>
    <property type="evidence" value="ECO:0007669"/>
    <property type="project" value="TreeGrafter"/>
</dbReference>
<name>A0A5A9NI82_9TELE</name>
<dbReference type="SMART" id="SM00141">
    <property type="entry name" value="PDGF"/>
    <property type="match status" value="1"/>
</dbReference>
<dbReference type="PROSITE" id="PS50278">
    <property type="entry name" value="PDGF_2"/>
    <property type="match status" value="1"/>
</dbReference>
<dbReference type="GO" id="GO:0008083">
    <property type="term" value="F:growth factor activity"/>
    <property type="evidence" value="ECO:0007669"/>
    <property type="project" value="UniProtKB-KW"/>
</dbReference>
<dbReference type="InterPro" id="IPR029034">
    <property type="entry name" value="Cystine-knot_cytokine"/>
</dbReference>
<dbReference type="GO" id="GO:0048010">
    <property type="term" value="P:vascular endothelial growth factor receptor signaling pathway"/>
    <property type="evidence" value="ECO:0007669"/>
    <property type="project" value="TreeGrafter"/>
</dbReference>
<dbReference type="InterPro" id="IPR023581">
    <property type="entry name" value="PD_growth_factor_CS"/>
</dbReference>
<comment type="caution">
    <text evidence="6">The sequence shown here is derived from an EMBL/GenBank/DDBJ whole genome shotgun (WGS) entry which is preliminary data.</text>
</comment>
<dbReference type="AlphaFoldDB" id="A0A5A9NI82"/>
<feature type="compositionally biased region" description="Basic residues" evidence="4">
    <location>
        <begin position="151"/>
        <end position="166"/>
    </location>
</feature>
<dbReference type="GO" id="GO:0008201">
    <property type="term" value="F:heparin binding"/>
    <property type="evidence" value="ECO:0007669"/>
    <property type="project" value="InterPro"/>
</dbReference>
<dbReference type="Pfam" id="PF00341">
    <property type="entry name" value="PDGF"/>
    <property type="match status" value="1"/>
</dbReference>
<comment type="similarity">
    <text evidence="3">Belongs to the PDGF/VEGF growth factor family.</text>
</comment>
<dbReference type="InterPro" id="IPR000072">
    <property type="entry name" value="PDGF/VEGF_dom"/>
</dbReference>